<comment type="similarity">
    <text evidence="1">Belongs to the PIH1 family.</text>
</comment>
<feature type="domain" description="PIH1 N-terminal" evidence="3">
    <location>
        <begin position="99"/>
        <end position="244"/>
    </location>
</feature>
<dbReference type="VEuPathDB" id="FungiDB:SeMB42_g04369"/>
<dbReference type="InterPro" id="IPR050734">
    <property type="entry name" value="PIH1/Kintoun_subfamily"/>
</dbReference>
<dbReference type="EMBL" id="QEAM01000224">
    <property type="protein sequence ID" value="TPX43434.1"/>
    <property type="molecule type" value="Genomic_DNA"/>
</dbReference>
<evidence type="ECO:0000313" key="5">
    <source>
        <dbReference type="EMBL" id="TPX43434.1"/>
    </source>
</evidence>
<dbReference type="GO" id="GO:0005737">
    <property type="term" value="C:cytoplasm"/>
    <property type="evidence" value="ECO:0007669"/>
    <property type="project" value="TreeGrafter"/>
</dbReference>
<dbReference type="Proteomes" id="UP000317494">
    <property type="component" value="Unassembled WGS sequence"/>
</dbReference>
<dbReference type="STRING" id="286115.A0A507CW93"/>
<dbReference type="GO" id="GO:0006364">
    <property type="term" value="P:rRNA processing"/>
    <property type="evidence" value="ECO:0007669"/>
    <property type="project" value="TreeGrafter"/>
</dbReference>
<evidence type="ECO:0000259" key="4">
    <source>
        <dbReference type="Pfam" id="PF18201"/>
    </source>
</evidence>
<evidence type="ECO:0000313" key="7">
    <source>
        <dbReference type="Proteomes" id="UP000317494"/>
    </source>
</evidence>
<keyword evidence="7" id="KW-1185">Reference proteome</keyword>
<sequence>MVSDPAADPELRALLKEINGPPDDLPSGPIPLADEHATQLADMIKLMSARPELAAQLAHAMDRDNADPSSATPSPLAALASVLPAALKTGSAKESKERFEIIPEPGFVLKTTNKKKVGEWPEGIKVFVNVCHSPHIPAPPPASDEEVLEAINAGDRESYRLPTSLSAPRRDTDKVGRECCVFDVCVHTNALQMASRLEDYQTFLMQMILQYIEEKSKMQLSGISFPKMRSKGRLAKHIIYRPKRPMVVENAPVLSNQKTATPPLAAKSKQKTLPAPTYELIPTPLGGRPQNLLVKVYLPTVESTKDAELDLEPDKLFLHVPNTHDLSVALPWIIDIHNATAEFDRNVRQLNVYMTCT</sequence>
<dbReference type="PANTHER" id="PTHR22997:SF0">
    <property type="entry name" value="PIH1 DOMAIN-CONTAINING PROTEIN 1"/>
    <property type="match status" value="1"/>
</dbReference>
<name>A0A507CW93_9FUNG</name>
<protein>
    <recommendedName>
        <fullName evidence="2">PIH1 domain-containing protein 1</fullName>
    </recommendedName>
</protein>
<evidence type="ECO:0000313" key="6">
    <source>
        <dbReference type="EMBL" id="TPX44369.1"/>
    </source>
</evidence>
<dbReference type="InterPro" id="IPR041442">
    <property type="entry name" value="PIH1D1/2/3_CS-like"/>
</dbReference>
<evidence type="ECO:0000313" key="8">
    <source>
        <dbReference type="Proteomes" id="UP000320475"/>
    </source>
</evidence>
<dbReference type="GO" id="GO:0000492">
    <property type="term" value="P:box C/D snoRNP assembly"/>
    <property type="evidence" value="ECO:0007669"/>
    <property type="project" value="TreeGrafter"/>
</dbReference>
<accession>A0A507CW93</accession>
<dbReference type="GO" id="GO:0097255">
    <property type="term" value="C:R2TP complex"/>
    <property type="evidence" value="ECO:0007669"/>
    <property type="project" value="TreeGrafter"/>
</dbReference>
<dbReference type="Pfam" id="PF18201">
    <property type="entry name" value="PIH1_CS"/>
    <property type="match status" value="1"/>
</dbReference>
<dbReference type="InterPro" id="IPR012981">
    <property type="entry name" value="PIH1_N"/>
</dbReference>
<organism evidence="5 8">
    <name type="scientific">Synchytrium endobioticum</name>
    <dbReference type="NCBI Taxonomy" id="286115"/>
    <lineage>
        <taxon>Eukaryota</taxon>
        <taxon>Fungi</taxon>
        <taxon>Fungi incertae sedis</taxon>
        <taxon>Chytridiomycota</taxon>
        <taxon>Chytridiomycota incertae sedis</taxon>
        <taxon>Chytridiomycetes</taxon>
        <taxon>Synchytriales</taxon>
        <taxon>Synchytriaceae</taxon>
        <taxon>Synchytrium</taxon>
    </lineage>
</organism>
<dbReference type="OrthoDB" id="5135119at2759"/>
<dbReference type="GO" id="GO:1990904">
    <property type="term" value="C:ribonucleoprotein complex"/>
    <property type="evidence" value="ECO:0007669"/>
    <property type="project" value="TreeGrafter"/>
</dbReference>
<evidence type="ECO:0000259" key="3">
    <source>
        <dbReference type="Pfam" id="PF08190"/>
    </source>
</evidence>
<dbReference type="Pfam" id="PF08190">
    <property type="entry name" value="PIH1"/>
    <property type="match status" value="1"/>
</dbReference>
<evidence type="ECO:0000256" key="1">
    <source>
        <dbReference type="ARBA" id="ARBA00008511"/>
    </source>
</evidence>
<evidence type="ECO:0000256" key="2">
    <source>
        <dbReference type="ARBA" id="ARBA00040540"/>
    </source>
</evidence>
<dbReference type="EMBL" id="QEAN01000174">
    <property type="protein sequence ID" value="TPX44369.1"/>
    <property type="molecule type" value="Genomic_DNA"/>
</dbReference>
<feature type="domain" description="PIH1D1/2/3 CS-like" evidence="4">
    <location>
        <begin position="288"/>
        <end position="354"/>
    </location>
</feature>
<gene>
    <name evidence="5" type="ORF">SeLEV6574_g05073</name>
    <name evidence="6" type="ORF">SeMB42_g04369</name>
</gene>
<dbReference type="AlphaFoldDB" id="A0A507CW93"/>
<comment type="caution">
    <text evidence="5">The sequence shown here is derived from an EMBL/GenBank/DDBJ whole genome shotgun (WGS) entry which is preliminary data.</text>
</comment>
<reference evidence="7 8" key="1">
    <citation type="journal article" date="2019" name="Sci. Rep.">
        <title>Comparative genomics of chytrid fungi reveal insights into the obligate biotrophic and pathogenic lifestyle of Synchytrium endobioticum.</title>
        <authorList>
            <person name="van de Vossenberg B.T.L.H."/>
            <person name="Warris S."/>
            <person name="Nguyen H.D.T."/>
            <person name="van Gent-Pelzer M.P.E."/>
            <person name="Joly D.L."/>
            <person name="van de Geest H.C."/>
            <person name="Bonants P.J.M."/>
            <person name="Smith D.S."/>
            <person name="Levesque C.A."/>
            <person name="van der Lee T.A.J."/>
        </authorList>
    </citation>
    <scope>NUCLEOTIDE SEQUENCE [LARGE SCALE GENOMIC DNA]</scope>
    <source>
        <strain evidence="5 8">LEV6574</strain>
        <strain evidence="6 7">MB42</strain>
    </source>
</reference>
<dbReference type="Proteomes" id="UP000320475">
    <property type="component" value="Unassembled WGS sequence"/>
</dbReference>
<dbReference type="PANTHER" id="PTHR22997">
    <property type="entry name" value="PIH1 DOMAIN-CONTAINING PROTEIN 1"/>
    <property type="match status" value="1"/>
</dbReference>
<proteinExistence type="inferred from homology"/>